<feature type="region of interest" description="Disordered" evidence="1">
    <location>
        <begin position="1"/>
        <end position="128"/>
    </location>
</feature>
<evidence type="ECO:0000313" key="3">
    <source>
        <dbReference type="Proteomes" id="UP000250140"/>
    </source>
</evidence>
<keyword evidence="3" id="KW-1185">Reference proteome</keyword>
<gene>
    <name evidence="2" type="ORF">AOQ84DRAFT_376800</name>
</gene>
<feature type="compositionally biased region" description="Basic residues" evidence="1">
    <location>
        <begin position="1"/>
        <end position="25"/>
    </location>
</feature>
<dbReference type="AlphaFoldDB" id="A0A8E2F0L8"/>
<accession>A0A8E2F0L8</accession>
<dbReference type="Proteomes" id="UP000250140">
    <property type="component" value="Unassembled WGS sequence"/>
</dbReference>
<evidence type="ECO:0000313" key="2">
    <source>
        <dbReference type="EMBL" id="OCL08382.1"/>
    </source>
</evidence>
<protein>
    <submittedName>
        <fullName evidence="2">Uncharacterized protein</fullName>
    </submittedName>
</protein>
<feature type="compositionally biased region" description="Basic and acidic residues" evidence="1">
    <location>
        <begin position="26"/>
        <end position="53"/>
    </location>
</feature>
<sequence>MPKHDHSKKPGVGARKGKKKQRHKKTSMDDEKGTSINEMKKKEAGQDEVKELGEALEASAPNDVEAGPPYTPTQPTETDPQDNKPTISSTFEGHVGRAKAPHVEPQDDIALLTSRPQNPTEDSERDDDWVFTALSDDDTDIDDEIAYAYAALYVSRC</sequence>
<proteinExistence type="predicted"/>
<dbReference type="EMBL" id="KV749662">
    <property type="protein sequence ID" value="OCL08382.1"/>
    <property type="molecule type" value="Genomic_DNA"/>
</dbReference>
<evidence type="ECO:0000256" key="1">
    <source>
        <dbReference type="SAM" id="MobiDB-lite"/>
    </source>
</evidence>
<name>A0A8E2F0L8_9PEZI</name>
<reference evidence="2 3" key="1">
    <citation type="journal article" date="2016" name="Nat. Commun.">
        <title>Ectomycorrhizal ecology is imprinted in the genome of the dominant symbiotic fungus Cenococcum geophilum.</title>
        <authorList>
            <consortium name="DOE Joint Genome Institute"/>
            <person name="Peter M."/>
            <person name="Kohler A."/>
            <person name="Ohm R.A."/>
            <person name="Kuo A."/>
            <person name="Krutzmann J."/>
            <person name="Morin E."/>
            <person name="Arend M."/>
            <person name="Barry K.W."/>
            <person name="Binder M."/>
            <person name="Choi C."/>
            <person name="Clum A."/>
            <person name="Copeland A."/>
            <person name="Grisel N."/>
            <person name="Haridas S."/>
            <person name="Kipfer T."/>
            <person name="LaButti K."/>
            <person name="Lindquist E."/>
            <person name="Lipzen A."/>
            <person name="Maire R."/>
            <person name="Meier B."/>
            <person name="Mihaltcheva S."/>
            <person name="Molinier V."/>
            <person name="Murat C."/>
            <person name="Poggeler S."/>
            <person name="Quandt C.A."/>
            <person name="Sperisen C."/>
            <person name="Tritt A."/>
            <person name="Tisserant E."/>
            <person name="Crous P.W."/>
            <person name="Henrissat B."/>
            <person name="Nehls U."/>
            <person name="Egli S."/>
            <person name="Spatafora J.W."/>
            <person name="Grigoriev I.V."/>
            <person name="Martin F.M."/>
        </authorList>
    </citation>
    <scope>NUCLEOTIDE SEQUENCE [LARGE SCALE GENOMIC DNA]</scope>
    <source>
        <strain evidence="2 3">CBS 207.34</strain>
    </source>
</reference>
<organism evidence="2 3">
    <name type="scientific">Glonium stellatum</name>
    <dbReference type="NCBI Taxonomy" id="574774"/>
    <lineage>
        <taxon>Eukaryota</taxon>
        <taxon>Fungi</taxon>
        <taxon>Dikarya</taxon>
        <taxon>Ascomycota</taxon>
        <taxon>Pezizomycotina</taxon>
        <taxon>Dothideomycetes</taxon>
        <taxon>Pleosporomycetidae</taxon>
        <taxon>Gloniales</taxon>
        <taxon>Gloniaceae</taxon>
        <taxon>Glonium</taxon>
    </lineage>
</organism>